<dbReference type="AlphaFoldDB" id="A0A1M6T4W4"/>
<keyword evidence="4 9" id="KW-0028">Amino-acid biosynthesis</keyword>
<evidence type="ECO:0000256" key="2">
    <source>
        <dbReference type="ARBA" id="ARBA00004733"/>
    </source>
</evidence>
<proteinExistence type="inferred from homology"/>
<comment type="subunit">
    <text evidence="3 9">Tetramer of two alpha and two beta chains.</text>
</comment>
<comment type="function">
    <text evidence="1 9">The alpha subunit is responsible for the aldol cleavage of indoleglycerol phosphate to indole and glyceraldehyde 3-phosphate.</text>
</comment>
<reference evidence="11 12" key="1">
    <citation type="submission" date="2016-11" db="EMBL/GenBank/DDBJ databases">
        <authorList>
            <person name="Jaros S."/>
            <person name="Januszkiewicz K."/>
            <person name="Wedrychowicz H."/>
        </authorList>
    </citation>
    <scope>NUCLEOTIDE SEQUENCE [LARGE SCALE GENOMIC DNA]</scope>
    <source>
        <strain evidence="11 12">DSM 19557</strain>
    </source>
</reference>
<dbReference type="SUPFAM" id="SSF51366">
    <property type="entry name" value="Ribulose-phoshate binding barrel"/>
    <property type="match status" value="1"/>
</dbReference>
<gene>
    <name evidence="9" type="primary">trpA</name>
    <name evidence="11" type="ORF">SAMN05444391_1302</name>
</gene>
<dbReference type="InterPro" id="IPR011060">
    <property type="entry name" value="RibuloseP-bd_barrel"/>
</dbReference>
<protein>
    <recommendedName>
        <fullName evidence="9">Tryptophan synthase alpha chain</fullName>
        <ecNumber evidence="9">4.2.1.20</ecNumber>
    </recommendedName>
</protein>
<evidence type="ECO:0000256" key="8">
    <source>
        <dbReference type="ARBA" id="ARBA00049047"/>
    </source>
</evidence>
<feature type="active site" description="Proton acceptor" evidence="9">
    <location>
        <position position="49"/>
    </location>
</feature>
<dbReference type="InterPro" id="IPR013785">
    <property type="entry name" value="Aldolase_TIM"/>
</dbReference>
<dbReference type="GO" id="GO:0005829">
    <property type="term" value="C:cytosol"/>
    <property type="evidence" value="ECO:0007669"/>
    <property type="project" value="TreeGrafter"/>
</dbReference>
<keyword evidence="5 9" id="KW-0822">Tryptophan biosynthesis</keyword>
<dbReference type="UniPathway" id="UPA00035">
    <property type="reaction ID" value="UER00044"/>
</dbReference>
<feature type="active site" description="Proton acceptor" evidence="9">
    <location>
        <position position="38"/>
    </location>
</feature>
<evidence type="ECO:0000256" key="10">
    <source>
        <dbReference type="RuleBase" id="RU003662"/>
    </source>
</evidence>
<dbReference type="PANTHER" id="PTHR43406">
    <property type="entry name" value="TRYPTOPHAN SYNTHASE, ALPHA CHAIN"/>
    <property type="match status" value="1"/>
</dbReference>
<comment type="pathway">
    <text evidence="2 9">Amino-acid biosynthesis; L-tryptophan biosynthesis; L-tryptophan from chorismate: step 5/5.</text>
</comment>
<dbReference type="FunFam" id="3.20.20.70:FF:000037">
    <property type="entry name" value="Tryptophan synthase alpha chain"/>
    <property type="match status" value="1"/>
</dbReference>
<dbReference type="Pfam" id="PF00290">
    <property type="entry name" value="Trp_syntA"/>
    <property type="match status" value="1"/>
</dbReference>
<dbReference type="STRING" id="381751.SAMN05444391_1302"/>
<evidence type="ECO:0000256" key="9">
    <source>
        <dbReference type="HAMAP-Rule" id="MF_00131"/>
    </source>
</evidence>
<dbReference type="Gene3D" id="3.20.20.70">
    <property type="entry name" value="Aldolase class I"/>
    <property type="match status" value="1"/>
</dbReference>
<dbReference type="PROSITE" id="PS00167">
    <property type="entry name" value="TRP_SYNTHASE_ALPHA"/>
    <property type="match status" value="1"/>
</dbReference>
<evidence type="ECO:0000313" key="11">
    <source>
        <dbReference type="EMBL" id="SHK51987.1"/>
    </source>
</evidence>
<dbReference type="PANTHER" id="PTHR43406:SF1">
    <property type="entry name" value="TRYPTOPHAN SYNTHASE ALPHA CHAIN, CHLOROPLASTIC"/>
    <property type="match status" value="1"/>
</dbReference>
<evidence type="ECO:0000256" key="7">
    <source>
        <dbReference type="ARBA" id="ARBA00023239"/>
    </source>
</evidence>
<name>A0A1M6T4W4_9AQUI</name>
<keyword evidence="7 9" id="KW-0456">Lyase</keyword>
<dbReference type="EMBL" id="LT670846">
    <property type="protein sequence ID" value="SHK51987.1"/>
    <property type="molecule type" value="Genomic_DNA"/>
</dbReference>
<accession>A0A1M6T4W4</accession>
<evidence type="ECO:0000256" key="5">
    <source>
        <dbReference type="ARBA" id="ARBA00022822"/>
    </source>
</evidence>
<dbReference type="EC" id="4.2.1.20" evidence="9"/>
<dbReference type="NCBIfam" id="TIGR00262">
    <property type="entry name" value="trpA"/>
    <property type="match status" value="1"/>
</dbReference>
<evidence type="ECO:0000256" key="3">
    <source>
        <dbReference type="ARBA" id="ARBA00011270"/>
    </source>
</evidence>
<sequence length="250" mass="28245">MLKKRKLLVSYLMVGYPDFQTSLDAFRILLEEGTDILEVGFPFSDPVADGPTIQMAHEVALKNNIKSRDVFNLCNILKKDFPHVPFLVMTYYNPIHRIGLEEFCRRAKESGVDGFIVPDLPPEECDPLKEYTQKHGLWLVLLASPTSTEKRLKLICQKTDELTYFVSLTGTTGEREELPLERLKEKLQTYRSLCDKKVVVGFGVSKGSQAKQIAKFSDGVVVGSALVKLVGQKNLEGLREKIQELRKALI</sequence>
<dbReference type="Proteomes" id="UP000189810">
    <property type="component" value="Chromosome I"/>
</dbReference>
<dbReference type="GO" id="GO:0004834">
    <property type="term" value="F:tryptophan synthase activity"/>
    <property type="evidence" value="ECO:0007669"/>
    <property type="project" value="UniProtKB-UniRule"/>
</dbReference>
<dbReference type="CDD" id="cd04724">
    <property type="entry name" value="Tryptophan_synthase_alpha"/>
    <property type="match status" value="1"/>
</dbReference>
<evidence type="ECO:0000313" key="12">
    <source>
        <dbReference type="Proteomes" id="UP000189810"/>
    </source>
</evidence>
<dbReference type="HAMAP" id="MF_00131">
    <property type="entry name" value="Trp_synth_alpha"/>
    <property type="match status" value="1"/>
</dbReference>
<organism evidence="11 12">
    <name type="scientific">Thermocrinis minervae</name>
    <dbReference type="NCBI Taxonomy" id="381751"/>
    <lineage>
        <taxon>Bacteria</taxon>
        <taxon>Pseudomonadati</taxon>
        <taxon>Aquificota</taxon>
        <taxon>Aquificia</taxon>
        <taxon>Aquificales</taxon>
        <taxon>Aquificaceae</taxon>
        <taxon>Thermocrinis</taxon>
    </lineage>
</organism>
<keyword evidence="6 9" id="KW-0057">Aromatic amino acid biosynthesis</keyword>
<dbReference type="InterPro" id="IPR018204">
    <property type="entry name" value="Trp_synthase_alpha_AS"/>
</dbReference>
<dbReference type="InterPro" id="IPR002028">
    <property type="entry name" value="Trp_synthase_suA"/>
</dbReference>
<evidence type="ECO:0000256" key="4">
    <source>
        <dbReference type="ARBA" id="ARBA00022605"/>
    </source>
</evidence>
<evidence type="ECO:0000256" key="6">
    <source>
        <dbReference type="ARBA" id="ARBA00023141"/>
    </source>
</evidence>
<comment type="catalytic activity">
    <reaction evidence="8 9">
        <text>(1S,2R)-1-C-(indol-3-yl)glycerol 3-phosphate + L-serine = D-glyceraldehyde 3-phosphate + L-tryptophan + H2O</text>
        <dbReference type="Rhea" id="RHEA:10532"/>
        <dbReference type="ChEBI" id="CHEBI:15377"/>
        <dbReference type="ChEBI" id="CHEBI:33384"/>
        <dbReference type="ChEBI" id="CHEBI:57912"/>
        <dbReference type="ChEBI" id="CHEBI:58866"/>
        <dbReference type="ChEBI" id="CHEBI:59776"/>
        <dbReference type="EC" id="4.2.1.20"/>
    </reaction>
</comment>
<dbReference type="OrthoDB" id="9804578at2"/>
<comment type="similarity">
    <text evidence="9 10">Belongs to the TrpA family.</text>
</comment>
<keyword evidence="12" id="KW-1185">Reference proteome</keyword>
<dbReference type="RefSeq" id="WP_079654397.1">
    <property type="nucleotide sequence ID" value="NZ_LT670846.1"/>
</dbReference>
<evidence type="ECO:0000256" key="1">
    <source>
        <dbReference type="ARBA" id="ARBA00003365"/>
    </source>
</evidence>